<evidence type="ECO:0000256" key="1">
    <source>
        <dbReference type="ARBA" id="ARBA00008455"/>
    </source>
</evidence>
<dbReference type="AlphaFoldDB" id="A0A7U4QJP3"/>
<dbReference type="SUPFAM" id="SSF54001">
    <property type="entry name" value="Cysteine proteinases"/>
    <property type="match status" value="1"/>
</dbReference>
<gene>
    <name evidence="3" type="ORF">HS1_000766</name>
</gene>
<dbReference type="RefSeq" id="WP_066061167.1">
    <property type="nucleotide sequence ID" value="NZ_CP013015.1"/>
</dbReference>
<dbReference type="PANTHER" id="PTHR12411">
    <property type="entry name" value="CYSTEINE PROTEASE FAMILY C1-RELATED"/>
    <property type="match status" value="1"/>
</dbReference>
<dbReference type="OrthoDB" id="5318987at2"/>
<dbReference type="InterPro" id="IPR038765">
    <property type="entry name" value="Papain-like_cys_pep_sf"/>
</dbReference>
<dbReference type="GO" id="GO:0006508">
    <property type="term" value="P:proteolysis"/>
    <property type="evidence" value="ECO:0007669"/>
    <property type="project" value="UniProtKB-KW"/>
</dbReference>
<keyword evidence="4" id="KW-1185">Reference proteome</keyword>
<name>A0A7U4QJP3_DESA2</name>
<evidence type="ECO:0000259" key="2">
    <source>
        <dbReference type="SMART" id="SM00645"/>
    </source>
</evidence>
<dbReference type="InterPro" id="IPR000668">
    <property type="entry name" value="Peptidase_C1A_C"/>
</dbReference>
<dbReference type="Gene3D" id="3.90.70.10">
    <property type="entry name" value="Cysteine proteinases"/>
    <property type="match status" value="1"/>
</dbReference>
<sequence length="488" mass="54691">MKLKGDKFYILSFLLYLFLGTNLVTAKDFPFKSSPINPAFEKFIKEIKEGKVPKRLTGKHPLGLIPNPIKLRPHKPEKELKALTLPNRYDLRDEGLLTPIKDQNPYRTCWAFATYGSLESDLLKLSQPAYDFSENNLVNKHGFDPGFNDGGNISMSSAYLARGDGPVLESCDQYPNPGGSPNCPRVKYIEDIVWLPGRANTNDNQYLKQAVYYHGAVYTSMYWDGDFYNKSTYTYYYNGTENANHAVVIVGWDDNKETQASNPGAWIVRNSWGEGFGEGGYFYVSYYDTAFAFNTNAYFIDKPDLNNGNFTIHQYDELGLENALGCGNTIYGANVFRANKFQKIEAVSFFAYEPADYEIRVYKNCNNPNNISGSPAITQTGSISEPGYYTIDLNTPVYVEKDSYFLVIVKFTTTSSDAYPLGIEEKINNYSSGATCNSGESFVSCDGVTWDDICGYYDLTNVCIKALATSTFTPTTDITPIIMLLLGE</sequence>
<dbReference type="EMBL" id="CP013015">
    <property type="protein sequence ID" value="AMM40571.1"/>
    <property type="molecule type" value="Genomic_DNA"/>
</dbReference>
<evidence type="ECO:0000313" key="3">
    <source>
        <dbReference type="EMBL" id="AMM40571.1"/>
    </source>
</evidence>
<dbReference type="Pfam" id="PF18560">
    <property type="entry name" value="Lectin_like"/>
    <property type="match status" value="1"/>
</dbReference>
<keyword evidence="3" id="KW-0378">Hydrolase</keyword>
<dbReference type="PROSITE" id="PS00639">
    <property type="entry name" value="THIOL_PROTEASE_HIS"/>
    <property type="match status" value="1"/>
</dbReference>
<organism evidence="3 4">
    <name type="scientific">Desulfofervidus auxilii</name>
    <dbReference type="NCBI Taxonomy" id="1621989"/>
    <lineage>
        <taxon>Bacteria</taxon>
        <taxon>Pseudomonadati</taxon>
        <taxon>Thermodesulfobacteriota</taxon>
        <taxon>Candidatus Desulfofervidia</taxon>
        <taxon>Candidatus Desulfofervidales</taxon>
        <taxon>Candidatus Desulfofervidaceae</taxon>
        <taxon>Candidatus Desulfofervidus</taxon>
    </lineage>
</organism>
<dbReference type="GO" id="GO:0008234">
    <property type="term" value="F:cysteine-type peptidase activity"/>
    <property type="evidence" value="ECO:0007669"/>
    <property type="project" value="InterPro"/>
</dbReference>
<protein>
    <submittedName>
        <fullName evidence="3">Papain family cysteine protease</fullName>
    </submittedName>
</protein>
<dbReference type="Pfam" id="PF00112">
    <property type="entry name" value="Peptidase_C1"/>
    <property type="match status" value="1"/>
</dbReference>
<accession>A0A7U4QJP3</accession>
<dbReference type="Proteomes" id="UP000070560">
    <property type="component" value="Chromosome"/>
</dbReference>
<dbReference type="InterPro" id="IPR013128">
    <property type="entry name" value="Peptidase_C1A"/>
</dbReference>
<reference evidence="3 4" key="1">
    <citation type="submission" date="2015-10" db="EMBL/GenBank/DDBJ databases">
        <title>Candidatus Desulfofervidus auxilii, a hydrogenotrophic sulfate-reducing bacterium involved in the thermophilic anaerobic oxidation of methane.</title>
        <authorList>
            <person name="Krukenberg V."/>
            <person name="Richter M."/>
            <person name="Wegener G."/>
        </authorList>
    </citation>
    <scope>NUCLEOTIDE SEQUENCE [LARGE SCALE GENOMIC DNA]</scope>
    <source>
        <strain evidence="3 4">HS1</strain>
    </source>
</reference>
<dbReference type="InterPro" id="IPR025660">
    <property type="entry name" value="Pept_his_AS"/>
</dbReference>
<proteinExistence type="inferred from homology"/>
<dbReference type="KEGG" id="daw:HS1_000766"/>
<evidence type="ECO:0000313" key="4">
    <source>
        <dbReference type="Proteomes" id="UP000070560"/>
    </source>
</evidence>
<feature type="domain" description="Peptidase C1A papain C-terminal" evidence="2">
    <location>
        <begin position="85"/>
        <end position="301"/>
    </location>
</feature>
<keyword evidence="3" id="KW-0645">Protease</keyword>
<dbReference type="SMART" id="SM00645">
    <property type="entry name" value="Pept_C1"/>
    <property type="match status" value="1"/>
</dbReference>
<comment type="similarity">
    <text evidence="1">Belongs to the peptidase C1 family.</text>
</comment>
<dbReference type="InterPro" id="IPR040528">
    <property type="entry name" value="Lectin-like"/>
</dbReference>